<proteinExistence type="predicted"/>
<name>A0A6A7BT78_9PEZI</name>
<reference evidence="2" key="1">
    <citation type="journal article" date="2020" name="Stud. Mycol.">
        <title>101 Dothideomycetes genomes: a test case for predicting lifestyles and emergence of pathogens.</title>
        <authorList>
            <person name="Haridas S."/>
            <person name="Albert R."/>
            <person name="Binder M."/>
            <person name="Bloem J."/>
            <person name="Labutti K."/>
            <person name="Salamov A."/>
            <person name="Andreopoulos B."/>
            <person name="Baker S."/>
            <person name="Barry K."/>
            <person name="Bills G."/>
            <person name="Bluhm B."/>
            <person name="Cannon C."/>
            <person name="Castanera R."/>
            <person name="Culley D."/>
            <person name="Daum C."/>
            <person name="Ezra D."/>
            <person name="Gonzalez J."/>
            <person name="Henrissat B."/>
            <person name="Kuo A."/>
            <person name="Liang C."/>
            <person name="Lipzen A."/>
            <person name="Lutzoni F."/>
            <person name="Magnuson J."/>
            <person name="Mondo S."/>
            <person name="Nolan M."/>
            <person name="Ohm R."/>
            <person name="Pangilinan J."/>
            <person name="Park H.-J."/>
            <person name="Ramirez L."/>
            <person name="Alfaro M."/>
            <person name="Sun H."/>
            <person name="Tritt A."/>
            <person name="Yoshinaga Y."/>
            <person name="Zwiers L.-H."/>
            <person name="Turgeon B."/>
            <person name="Goodwin S."/>
            <person name="Spatafora J."/>
            <person name="Crous P."/>
            <person name="Grigoriev I."/>
        </authorList>
    </citation>
    <scope>NUCLEOTIDE SEQUENCE</scope>
    <source>
        <strain evidence="2">CBS 480.64</strain>
    </source>
</reference>
<sequence length="175" mass="20038">MKDWVNGPNIIHVWQKMAINRASLFQFSSGVLSTWLNCDTLMVIAVTPFTSSHFRFKHADLPLPVHSIRLPSYESSTAYIIAKESRPALHVLAIRVDYSCTMEPPTTRQEEGRVIPNPRRSKSSSSGEEIAQLTTLLNCIDVKRAGVEEVRKNIQARLLIAERELRQERRERRVQ</sequence>
<evidence type="ECO:0000256" key="1">
    <source>
        <dbReference type="SAM" id="MobiDB-lite"/>
    </source>
</evidence>
<dbReference type="AlphaFoldDB" id="A0A6A7BT78"/>
<organism evidence="2 3">
    <name type="scientific">Piedraia hortae CBS 480.64</name>
    <dbReference type="NCBI Taxonomy" id="1314780"/>
    <lineage>
        <taxon>Eukaryota</taxon>
        <taxon>Fungi</taxon>
        <taxon>Dikarya</taxon>
        <taxon>Ascomycota</taxon>
        <taxon>Pezizomycotina</taxon>
        <taxon>Dothideomycetes</taxon>
        <taxon>Dothideomycetidae</taxon>
        <taxon>Capnodiales</taxon>
        <taxon>Piedraiaceae</taxon>
        <taxon>Piedraia</taxon>
    </lineage>
</organism>
<keyword evidence="3" id="KW-1185">Reference proteome</keyword>
<protein>
    <submittedName>
        <fullName evidence="2">Uncharacterized protein</fullName>
    </submittedName>
</protein>
<dbReference type="EMBL" id="MU006022">
    <property type="protein sequence ID" value="KAF2857939.1"/>
    <property type="molecule type" value="Genomic_DNA"/>
</dbReference>
<feature type="region of interest" description="Disordered" evidence="1">
    <location>
        <begin position="104"/>
        <end position="127"/>
    </location>
</feature>
<gene>
    <name evidence="2" type="ORF">K470DRAFT_148991</name>
</gene>
<dbReference type="Proteomes" id="UP000799421">
    <property type="component" value="Unassembled WGS sequence"/>
</dbReference>
<evidence type="ECO:0000313" key="3">
    <source>
        <dbReference type="Proteomes" id="UP000799421"/>
    </source>
</evidence>
<evidence type="ECO:0000313" key="2">
    <source>
        <dbReference type="EMBL" id="KAF2857939.1"/>
    </source>
</evidence>
<accession>A0A6A7BT78</accession>